<feature type="domain" description="Subtilisin-like protease fibronectin type-III" evidence="14">
    <location>
        <begin position="693"/>
        <end position="789"/>
    </location>
</feature>
<comment type="subcellular location">
    <subcellularLocation>
        <location evidence="2">Secreted</location>
        <location evidence="2">Extracellular space</location>
        <location evidence="2">Apoplast</location>
    </subcellularLocation>
</comment>
<dbReference type="Pfam" id="PF17766">
    <property type="entry name" value="fn3_6"/>
    <property type="match status" value="1"/>
</dbReference>
<evidence type="ECO:0000259" key="13">
    <source>
        <dbReference type="Pfam" id="PF05922"/>
    </source>
</evidence>
<gene>
    <name evidence="15" type="ORF">POTOM_028594</name>
</gene>
<keyword evidence="9" id="KW-0720">Serine protease</keyword>
<evidence type="ECO:0000256" key="1">
    <source>
        <dbReference type="ARBA" id="ARBA00002076"/>
    </source>
</evidence>
<keyword evidence="8" id="KW-0378">Hydrolase</keyword>
<comment type="function">
    <text evidence="1">Required for arbuscular mycorrhiza (AM) development during AM symbiosis with AM fungi (e.g. Glomeromycota intraradices).</text>
</comment>
<keyword evidence="6" id="KW-0645">Protease</keyword>
<accession>A0A8X8CUZ3</accession>
<dbReference type="FunFam" id="2.60.40.2310:FF:000002">
    <property type="entry name" value="p69E protein-like"/>
    <property type="match status" value="1"/>
</dbReference>
<dbReference type="GO" id="GO:0009610">
    <property type="term" value="P:response to symbiotic fungus"/>
    <property type="evidence" value="ECO:0007669"/>
    <property type="project" value="UniProtKB-ARBA"/>
</dbReference>
<dbReference type="PANTHER" id="PTHR10795">
    <property type="entry name" value="PROPROTEIN CONVERTASE SUBTILISIN/KEXIN"/>
    <property type="match status" value="1"/>
</dbReference>
<evidence type="ECO:0000259" key="14">
    <source>
        <dbReference type="Pfam" id="PF17766"/>
    </source>
</evidence>
<protein>
    <recommendedName>
        <fullName evidence="17">Subtilisin-like protease SBT5.3</fullName>
    </recommendedName>
</protein>
<keyword evidence="7" id="KW-0732">Signal</keyword>
<evidence type="ECO:0000313" key="15">
    <source>
        <dbReference type="EMBL" id="KAG6767390.1"/>
    </source>
</evidence>
<evidence type="ECO:0000256" key="5">
    <source>
        <dbReference type="ARBA" id="ARBA00022525"/>
    </source>
</evidence>
<dbReference type="GO" id="GO:0008236">
    <property type="term" value="F:serine-type peptidase activity"/>
    <property type="evidence" value="ECO:0007669"/>
    <property type="project" value="UniProtKB-KW"/>
</dbReference>
<evidence type="ECO:0000259" key="12">
    <source>
        <dbReference type="Pfam" id="PF02225"/>
    </source>
</evidence>
<dbReference type="PROSITE" id="PS51892">
    <property type="entry name" value="SUBTILASE"/>
    <property type="match status" value="1"/>
</dbReference>
<reference evidence="15" key="1">
    <citation type="journal article" date="2020" name="bioRxiv">
        <title>Hybrid origin of Populus tomentosa Carr. identified through genome sequencing and phylogenomic analysis.</title>
        <authorList>
            <person name="An X."/>
            <person name="Gao K."/>
            <person name="Chen Z."/>
            <person name="Li J."/>
            <person name="Yang X."/>
            <person name="Yang X."/>
            <person name="Zhou J."/>
            <person name="Guo T."/>
            <person name="Zhao T."/>
            <person name="Huang S."/>
            <person name="Miao D."/>
            <person name="Khan W.U."/>
            <person name="Rao P."/>
            <person name="Ye M."/>
            <person name="Lei B."/>
            <person name="Liao W."/>
            <person name="Wang J."/>
            <person name="Ji L."/>
            <person name="Li Y."/>
            <person name="Guo B."/>
            <person name="Mustafa N.S."/>
            <person name="Li S."/>
            <person name="Yun Q."/>
            <person name="Keller S.R."/>
            <person name="Mao J."/>
            <person name="Zhang R."/>
            <person name="Strauss S.H."/>
        </authorList>
    </citation>
    <scope>NUCLEOTIDE SEQUENCE</scope>
    <source>
        <strain evidence="15">GM15</strain>
        <tissue evidence="15">Leaf</tissue>
    </source>
</reference>
<organism evidence="15 16">
    <name type="scientific">Populus tomentosa</name>
    <name type="common">Chinese white poplar</name>
    <dbReference type="NCBI Taxonomy" id="118781"/>
    <lineage>
        <taxon>Eukaryota</taxon>
        <taxon>Viridiplantae</taxon>
        <taxon>Streptophyta</taxon>
        <taxon>Embryophyta</taxon>
        <taxon>Tracheophyta</taxon>
        <taxon>Spermatophyta</taxon>
        <taxon>Magnoliopsida</taxon>
        <taxon>eudicotyledons</taxon>
        <taxon>Gunneridae</taxon>
        <taxon>Pentapetalae</taxon>
        <taxon>rosids</taxon>
        <taxon>fabids</taxon>
        <taxon>Malpighiales</taxon>
        <taxon>Salicaceae</taxon>
        <taxon>Saliceae</taxon>
        <taxon>Populus</taxon>
    </lineage>
</organism>
<evidence type="ECO:0000256" key="3">
    <source>
        <dbReference type="ARBA" id="ARBA00011073"/>
    </source>
</evidence>
<evidence type="ECO:0008006" key="17">
    <source>
        <dbReference type="Google" id="ProtNLM"/>
    </source>
</evidence>
<dbReference type="GO" id="GO:0048046">
    <property type="term" value="C:apoplast"/>
    <property type="evidence" value="ECO:0007669"/>
    <property type="project" value="UniProtKB-SubCell"/>
</dbReference>
<dbReference type="EMBL" id="JAAWWB010000014">
    <property type="protein sequence ID" value="KAG6767390.1"/>
    <property type="molecule type" value="Genomic_DNA"/>
</dbReference>
<dbReference type="InterPro" id="IPR034197">
    <property type="entry name" value="Peptidases_S8_3"/>
</dbReference>
<evidence type="ECO:0000256" key="10">
    <source>
        <dbReference type="PROSITE-ProRule" id="PRU01240"/>
    </source>
</evidence>
<dbReference type="CDD" id="cd02120">
    <property type="entry name" value="PA_subtilisin_like"/>
    <property type="match status" value="1"/>
</dbReference>
<evidence type="ECO:0000259" key="11">
    <source>
        <dbReference type="Pfam" id="PF00082"/>
    </source>
</evidence>
<name>A0A8X8CUZ3_POPTO</name>
<dbReference type="Pfam" id="PF00082">
    <property type="entry name" value="Peptidase_S8"/>
    <property type="match status" value="1"/>
</dbReference>
<dbReference type="InterPro" id="IPR000209">
    <property type="entry name" value="Peptidase_S8/S53_dom"/>
</dbReference>
<feature type="domain" description="Inhibitor I9" evidence="13">
    <location>
        <begin position="124"/>
        <end position="209"/>
    </location>
</feature>
<dbReference type="CDD" id="cd04852">
    <property type="entry name" value="Peptidases_S8_3"/>
    <property type="match status" value="1"/>
</dbReference>
<dbReference type="FunFam" id="3.30.70.80:FF:000002">
    <property type="entry name" value="Subtilisin-like protease SBT5.3"/>
    <property type="match status" value="1"/>
</dbReference>
<keyword evidence="16" id="KW-1185">Reference proteome</keyword>
<keyword evidence="4" id="KW-0052">Apoplast</keyword>
<dbReference type="InterPro" id="IPR003137">
    <property type="entry name" value="PA_domain"/>
</dbReference>
<evidence type="ECO:0000256" key="4">
    <source>
        <dbReference type="ARBA" id="ARBA00022523"/>
    </source>
</evidence>
<dbReference type="InterPro" id="IPR041469">
    <property type="entry name" value="Subtilisin-like_FN3"/>
</dbReference>
<proteinExistence type="inferred from homology"/>
<sequence>MCPLCSVSVDLPRALKLRFIVQLRPVLHGRGLHSVAKSTAILLPFSLILQDFIKSVSDLPLASQKHVHVNIVSRSLVDEALDFESKHGQEDSFLLSVSVFHSFHNLAESNSGCKKGKLACINVSYVVYLGRHSYVSEPSTADLDRVTDSHHELLGSCMKSKEKAKQAIFYSYTRYINGFAAVLEDEEAAEISKHPDVVSVSRNQISQLHTTNSWGFLGLERNGEIPADSMWLKARFGEDVIIGTLDSGVWPESESFNDDGIGPVPSKWKGYCDPNDGIKCNRKLIGARYFSKGHEAAETHDSSNHTARDYDGHGTHTLSTAGGRFVSGANLLSSAYGTAKGGSPNSRVASYKVCWPRCSDADVLAGYEAAIHDGVDILSVSLGSGPREYFTHGNAIGAFLAVENGILVVASAGNKGPDPGVVGNVAPWILTVAGSTISREFTSNVILGNNKHYKGVSFNTNTQPAGKFYPLINSVDAKAANVSSNQAKYCSIGSLDPLKVKGKIVYCTRNEDPDVEKSLVVSQAGGVGVILANRLITQQMRPRAHFVPTSVVSADDGLSILTYVNSTKSPVAYISGATEVGTVAAPVMADFSSPGPNFITPEILKVLVAYDISATTISNVKQPIANASLLEANPLNYGAGHIWPSSAMDPGLVYDLTTKDYVNFLCSIGYNSTQLSLFIGKPYICQPHNGLLDFNYPSITVPNLSSNKTTLSRTLKNVGTPSLYRVNIRAPGGISVKVEPRSLKFDKINEEKMFKVTLEANKGFKSNDYVFGEITWSDGKHHVRSPVVVKKMEVAA</sequence>
<keyword evidence="5" id="KW-0964">Secreted</keyword>
<evidence type="ECO:0000313" key="16">
    <source>
        <dbReference type="Proteomes" id="UP000886885"/>
    </source>
</evidence>
<dbReference type="InterPro" id="IPR045051">
    <property type="entry name" value="SBT"/>
</dbReference>
<dbReference type="Pfam" id="PF02225">
    <property type="entry name" value="PA"/>
    <property type="match status" value="1"/>
</dbReference>
<feature type="domain" description="PA" evidence="12">
    <location>
        <begin position="469"/>
        <end position="560"/>
    </location>
</feature>
<evidence type="ECO:0000256" key="6">
    <source>
        <dbReference type="ARBA" id="ARBA00022670"/>
    </source>
</evidence>
<evidence type="ECO:0000256" key="2">
    <source>
        <dbReference type="ARBA" id="ARBA00004271"/>
    </source>
</evidence>
<dbReference type="Pfam" id="PF05922">
    <property type="entry name" value="Inhibitor_I9"/>
    <property type="match status" value="1"/>
</dbReference>
<dbReference type="AlphaFoldDB" id="A0A8X8CUZ3"/>
<dbReference type="Proteomes" id="UP000886885">
    <property type="component" value="Chromosome 7D"/>
</dbReference>
<dbReference type="InterPro" id="IPR010259">
    <property type="entry name" value="S8pro/Inhibitor_I9"/>
</dbReference>
<dbReference type="GO" id="GO:0006508">
    <property type="term" value="P:proteolysis"/>
    <property type="evidence" value="ECO:0007669"/>
    <property type="project" value="UniProtKB-KW"/>
</dbReference>
<dbReference type="OrthoDB" id="206201at2759"/>
<comment type="caution">
    <text evidence="10">Lacks conserved residue(s) required for the propagation of feature annotation.</text>
</comment>
<evidence type="ECO:0000256" key="8">
    <source>
        <dbReference type="ARBA" id="ARBA00022801"/>
    </source>
</evidence>
<evidence type="ECO:0000256" key="7">
    <source>
        <dbReference type="ARBA" id="ARBA00022729"/>
    </source>
</evidence>
<dbReference type="FunFam" id="3.50.30.30:FF:000005">
    <property type="entry name" value="subtilisin-like protease SBT1.5"/>
    <property type="match status" value="1"/>
</dbReference>
<comment type="similarity">
    <text evidence="3 10">Belongs to the peptidase S8 family.</text>
</comment>
<evidence type="ECO:0000256" key="9">
    <source>
        <dbReference type="ARBA" id="ARBA00022825"/>
    </source>
</evidence>
<comment type="caution">
    <text evidence="15">The sequence shown here is derived from an EMBL/GenBank/DDBJ whole genome shotgun (WGS) entry which is preliminary data.</text>
</comment>
<feature type="domain" description="Peptidase S8/S53" evidence="11">
    <location>
        <begin position="237"/>
        <end position="603"/>
    </location>
</feature>